<evidence type="ECO:0000259" key="5">
    <source>
        <dbReference type="PROSITE" id="PS51898"/>
    </source>
</evidence>
<dbReference type="CDD" id="cd00801">
    <property type="entry name" value="INT_P4_C"/>
    <property type="match status" value="1"/>
</dbReference>
<dbReference type="InterPro" id="IPR010998">
    <property type="entry name" value="Integrase_recombinase_N"/>
</dbReference>
<evidence type="ECO:0000313" key="6">
    <source>
        <dbReference type="EMBL" id="MBT0663031.1"/>
    </source>
</evidence>
<name>A0AAW4KWR1_9BACT</name>
<comment type="caution">
    <text evidence="6">The sequence shown here is derived from an EMBL/GenBank/DDBJ whole genome shotgun (WGS) entry which is preliminary data.</text>
</comment>
<dbReference type="PANTHER" id="PTHR30629">
    <property type="entry name" value="PROPHAGE INTEGRASE"/>
    <property type="match status" value="1"/>
</dbReference>
<dbReference type="InterPro" id="IPR011010">
    <property type="entry name" value="DNA_brk_join_enz"/>
</dbReference>
<evidence type="ECO:0000313" key="7">
    <source>
        <dbReference type="Proteomes" id="UP000811899"/>
    </source>
</evidence>
<organism evidence="6 7">
    <name type="scientific">Geoanaerobacter pelophilus</name>
    <dbReference type="NCBI Taxonomy" id="60036"/>
    <lineage>
        <taxon>Bacteria</taxon>
        <taxon>Pseudomonadati</taxon>
        <taxon>Thermodesulfobacteriota</taxon>
        <taxon>Desulfuromonadia</taxon>
        <taxon>Geobacterales</taxon>
        <taxon>Geobacteraceae</taxon>
        <taxon>Geoanaerobacter</taxon>
    </lineage>
</organism>
<keyword evidence="7" id="KW-1185">Reference proteome</keyword>
<dbReference type="InterPro" id="IPR013762">
    <property type="entry name" value="Integrase-like_cat_sf"/>
</dbReference>
<dbReference type="GO" id="GO:0006310">
    <property type="term" value="P:DNA recombination"/>
    <property type="evidence" value="ECO:0007669"/>
    <property type="project" value="UniProtKB-KW"/>
</dbReference>
<dbReference type="Gene3D" id="1.10.150.130">
    <property type="match status" value="1"/>
</dbReference>
<sequence>MKQFTERFLASIKPQEKKFVLREGRGFALQVLPTGTKTFLYIFELNKQKGYYQLGNYPAMSLADARVAYNDAYNLVKKGIDPREEKKAAAEEKAKIAMEAALEAEAATRAADHLENYSFETLTQEEIPEDFVPTTVEQLAAVWFIDYSKENHSKRWQETILSAIRTHIIPNIGKMEISSVRHKHALTLIQQIAVNVPGSARNTMKFCRQMFKYACRQEWAEIQPFHEITESVPKIAPKADERHLDDDEIVKAWYEINKSSSSREVKRALKLILVTAQRPGEVAQIHRDQIKDKWWTIPAEVAGKNEREHRVYLTDTALKLIGDGKGHIFPSERGKRGHISENALSQAINRGYLSDDVVKVVGNRKIKARKEPYFGMKPWSPHDLRRTARTNMARVGVSDEVGEEVMNHIKPGVVGVYNKYRYDEEKKIALQKWEALLLEILKTKPENTNDLVKAD</sequence>
<comment type="similarity">
    <text evidence="1">Belongs to the 'phage' integrase family.</text>
</comment>
<dbReference type="GO" id="GO:0003677">
    <property type="term" value="F:DNA binding"/>
    <property type="evidence" value="ECO:0007669"/>
    <property type="project" value="UniProtKB-KW"/>
</dbReference>
<dbReference type="EMBL" id="JAHCVJ010000001">
    <property type="protein sequence ID" value="MBT0663031.1"/>
    <property type="molecule type" value="Genomic_DNA"/>
</dbReference>
<dbReference type="Gene3D" id="3.30.160.390">
    <property type="entry name" value="Integrase, DNA-binding domain"/>
    <property type="match status" value="1"/>
</dbReference>
<reference evidence="6 7" key="1">
    <citation type="submission" date="2021-05" db="EMBL/GenBank/DDBJ databases">
        <title>The draft genome of Geobacter pelophilus DSM 12255.</title>
        <authorList>
            <person name="Xu Z."/>
            <person name="Masuda Y."/>
            <person name="Itoh H."/>
            <person name="Senoo K."/>
        </authorList>
    </citation>
    <scope>NUCLEOTIDE SEQUENCE [LARGE SCALE GENOMIC DNA]</scope>
    <source>
        <strain evidence="6 7">DSM 12255</strain>
    </source>
</reference>
<dbReference type="GO" id="GO:0015074">
    <property type="term" value="P:DNA integration"/>
    <property type="evidence" value="ECO:0007669"/>
    <property type="project" value="UniProtKB-KW"/>
</dbReference>
<dbReference type="SUPFAM" id="SSF56349">
    <property type="entry name" value="DNA breaking-rejoining enzymes"/>
    <property type="match status" value="1"/>
</dbReference>
<dbReference type="Pfam" id="PF00589">
    <property type="entry name" value="Phage_integrase"/>
    <property type="match status" value="1"/>
</dbReference>
<evidence type="ECO:0000256" key="2">
    <source>
        <dbReference type="ARBA" id="ARBA00022908"/>
    </source>
</evidence>
<dbReference type="InterPro" id="IPR025166">
    <property type="entry name" value="Integrase_DNA_bind_dom"/>
</dbReference>
<dbReference type="InterPro" id="IPR038488">
    <property type="entry name" value="Integrase_DNA-bd_sf"/>
</dbReference>
<keyword evidence="4" id="KW-0233">DNA recombination</keyword>
<dbReference type="AlphaFoldDB" id="A0AAW4KWR1"/>
<feature type="domain" description="Tyr recombinase" evidence="5">
    <location>
        <begin position="239"/>
        <end position="430"/>
    </location>
</feature>
<dbReference type="PROSITE" id="PS51898">
    <property type="entry name" value="TYR_RECOMBINASE"/>
    <property type="match status" value="1"/>
</dbReference>
<dbReference type="InterPro" id="IPR002104">
    <property type="entry name" value="Integrase_catalytic"/>
</dbReference>
<dbReference type="RefSeq" id="WP_214169808.1">
    <property type="nucleotide sequence ID" value="NZ_JAHCVJ010000001.1"/>
</dbReference>
<evidence type="ECO:0000256" key="1">
    <source>
        <dbReference type="ARBA" id="ARBA00008857"/>
    </source>
</evidence>
<dbReference type="PANTHER" id="PTHR30629:SF2">
    <property type="entry name" value="PROPHAGE INTEGRASE INTS-RELATED"/>
    <property type="match status" value="1"/>
</dbReference>
<dbReference type="InterPro" id="IPR050808">
    <property type="entry name" value="Phage_Integrase"/>
</dbReference>
<dbReference type="Proteomes" id="UP000811899">
    <property type="component" value="Unassembled WGS sequence"/>
</dbReference>
<keyword evidence="3 6" id="KW-0238">DNA-binding</keyword>
<dbReference type="Pfam" id="PF22022">
    <property type="entry name" value="Phage_int_M"/>
    <property type="match status" value="1"/>
</dbReference>
<dbReference type="InterPro" id="IPR053876">
    <property type="entry name" value="Phage_int_M"/>
</dbReference>
<gene>
    <name evidence="6" type="ORF">KI809_01855</name>
</gene>
<evidence type="ECO:0000256" key="4">
    <source>
        <dbReference type="ARBA" id="ARBA00023172"/>
    </source>
</evidence>
<accession>A0AAW4KWR1</accession>
<keyword evidence="2" id="KW-0229">DNA integration</keyword>
<protein>
    <submittedName>
        <fullName evidence="6">Integrase arm-type DNA-binding domain-containing protein</fullName>
    </submittedName>
</protein>
<dbReference type="Gene3D" id="1.10.443.10">
    <property type="entry name" value="Intergrase catalytic core"/>
    <property type="match status" value="1"/>
</dbReference>
<evidence type="ECO:0000256" key="3">
    <source>
        <dbReference type="ARBA" id="ARBA00023125"/>
    </source>
</evidence>
<proteinExistence type="inferred from homology"/>
<dbReference type="Pfam" id="PF13356">
    <property type="entry name" value="Arm-DNA-bind_3"/>
    <property type="match status" value="1"/>
</dbReference>